<dbReference type="RefSeq" id="YP_010736393.1">
    <property type="nucleotide sequence ID" value="NC_072974.1"/>
</dbReference>
<dbReference type="EMBL" id="MT040698">
    <property type="protein sequence ID" value="QKQ14722.1"/>
    <property type="molecule type" value="Genomic_DNA"/>
</dbReference>
<dbReference type="GO" id="GO:0006412">
    <property type="term" value="P:translation"/>
    <property type="evidence" value="ECO:0007669"/>
    <property type="project" value="InterPro"/>
</dbReference>
<dbReference type="InterPro" id="IPR002132">
    <property type="entry name" value="Ribosomal_uL5"/>
</dbReference>
<dbReference type="SUPFAM" id="SSF55282">
    <property type="entry name" value="RL5-like"/>
    <property type="match status" value="1"/>
</dbReference>
<proteinExistence type="inferred from homology"/>
<dbReference type="GO" id="GO:0005840">
    <property type="term" value="C:ribosome"/>
    <property type="evidence" value="ECO:0007669"/>
    <property type="project" value="UniProtKB-KW"/>
</dbReference>
<dbReference type="InterPro" id="IPR022803">
    <property type="entry name" value="Ribosomal_uL5_dom_sf"/>
</dbReference>
<sequence>MLSLNRLRFHYEHVLRQDLLCKYNYANIFQIPQLSKMLIVAQVSSESVKQVTLAFEIVCGQKIVKTEFSQLRSSRVNKWVSLRAKTKQPTYLVRTCLRAESMYNLIDKLVTLLCFHDFAIQIQANAIQLTIKPILLRLFPEIQNHFELFENAQSVQIILVTSAQTEQETRLLWTGLYQKEVKQYV</sequence>
<accession>A0A6N0GXN9</accession>
<keyword evidence="2 4" id="KW-0689">Ribosomal protein</keyword>
<dbReference type="Gene3D" id="3.30.1440.10">
    <property type="match status" value="1"/>
</dbReference>
<geneLocation type="mitochondrion" evidence="4"/>
<gene>
    <name evidence="4" type="primary">rpl5</name>
</gene>
<dbReference type="GeneID" id="79574886"/>
<dbReference type="GO" id="GO:0003735">
    <property type="term" value="F:structural constituent of ribosome"/>
    <property type="evidence" value="ECO:0007669"/>
    <property type="project" value="InterPro"/>
</dbReference>
<keyword evidence="3" id="KW-0687">Ribonucleoprotein</keyword>
<name>A0A6N0GXN9_ZYGCR</name>
<dbReference type="PIRSF" id="PIRSF002161">
    <property type="entry name" value="Ribosomal_L5"/>
    <property type="match status" value="1"/>
</dbReference>
<dbReference type="GO" id="GO:1990904">
    <property type="term" value="C:ribonucleoprotein complex"/>
    <property type="evidence" value="ECO:0007669"/>
    <property type="project" value="UniProtKB-KW"/>
</dbReference>
<dbReference type="AlphaFoldDB" id="A0A6N0GXN9"/>
<keyword evidence="4" id="KW-0496">Mitochondrion</keyword>
<evidence type="ECO:0000256" key="3">
    <source>
        <dbReference type="ARBA" id="ARBA00023274"/>
    </source>
</evidence>
<evidence type="ECO:0000313" key="4">
    <source>
        <dbReference type="EMBL" id="QKQ14722.1"/>
    </source>
</evidence>
<organism evidence="4">
    <name type="scientific">Zygnema circumcarinatum</name>
    <name type="common">Green alga</name>
    <dbReference type="NCBI Taxonomy" id="35869"/>
    <lineage>
        <taxon>Eukaryota</taxon>
        <taxon>Viridiplantae</taxon>
        <taxon>Streptophyta</taxon>
        <taxon>Zygnematophyceae</taxon>
        <taxon>Zygnematophycidae</taxon>
        <taxon>Zygnematales</taxon>
        <taxon>Zygnemataceae</taxon>
        <taxon>Zygnema</taxon>
    </lineage>
</organism>
<evidence type="ECO:0000256" key="2">
    <source>
        <dbReference type="ARBA" id="ARBA00022980"/>
    </source>
</evidence>
<evidence type="ECO:0000256" key="1">
    <source>
        <dbReference type="ARBA" id="ARBA00008553"/>
    </source>
</evidence>
<reference evidence="4" key="1">
    <citation type="journal article" date="2020" name="J. Exp. Bot.">
        <title>Zygnema circumcarinatum UTEX 1559 chloroplast and mitochondrial genomes provide insight into land plant evolution.</title>
        <authorList>
            <person name="Orton L.M."/>
            <person name="Fitzek E."/>
            <person name="Feng X."/>
            <person name="Grayburn W.S."/>
            <person name="Mower J.P."/>
            <person name="Liu K."/>
            <person name="Zhang C."/>
            <person name="Duvall M.R."/>
            <person name="Yin Y."/>
        </authorList>
    </citation>
    <scope>NUCLEOTIDE SEQUENCE</scope>
    <source>
        <strain evidence="4">UTEX 1559 mating type +</strain>
    </source>
</reference>
<comment type="similarity">
    <text evidence="1">Belongs to the universal ribosomal protein uL5 family.</text>
</comment>
<protein>
    <submittedName>
        <fullName evidence="4">Ribosomal protein L5</fullName>
    </submittedName>
</protein>